<sequence>MKQANQFLEPSDTNANRTRGKTKCREDRGLALTKRQNIGYKLRREQRIQSLISRYKEVRGRVCLQKEIRMKRHPEKLSTPLMITFLCLGSLLIPALWIIVDNSSQLRSQCHGFHRVIITQANTPVGSNIVYDGNGRRPSRRIHFQRKKWDTCAVVGNSGILTNSSCREMIDSAQFVIRYGYLNGPRPFVESLHSYGKSLLLLPAFSFGFCTPLCLKAVYSIRDIESPIRPTYFNPEYLQSLALFWHSRGLHGVRLSTSLMMVSLALELCANVHLYGFWPFSNHPFELNAVNNHYYDDIKGTWGLHSVPDQFDLLLRLHSQGVLRLHLGNCRPGKN</sequence>
<name>A0A7J5XMI8_DISMA</name>
<evidence type="ECO:0000256" key="5">
    <source>
        <dbReference type="ARBA" id="ARBA00022692"/>
    </source>
</evidence>
<evidence type="ECO:0000313" key="13">
    <source>
        <dbReference type="EMBL" id="KAF3837348.1"/>
    </source>
</evidence>
<keyword evidence="7 12" id="KW-1133">Transmembrane helix</keyword>
<evidence type="ECO:0000313" key="14">
    <source>
        <dbReference type="Proteomes" id="UP000518266"/>
    </source>
</evidence>
<keyword evidence="10" id="KW-0325">Glycoprotein</keyword>
<dbReference type="InterPro" id="IPR001675">
    <property type="entry name" value="Glyco_trans_29"/>
</dbReference>
<evidence type="ECO:0000256" key="2">
    <source>
        <dbReference type="ARBA" id="ARBA00006003"/>
    </source>
</evidence>
<gene>
    <name evidence="13" type="ORF">F7725_004812</name>
</gene>
<dbReference type="PANTHER" id="PTHR11987:SF50">
    <property type="entry name" value="ALPHA-2,8-SIALYLTRANSFERASE 8F"/>
    <property type="match status" value="1"/>
</dbReference>
<evidence type="ECO:0000256" key="1">
    <source>
        <dbReference type="ARBA" id="ARBA00004323"/>
    </source>
</evidence>
<dbReference type="InterPro" id="IPR038578">
    <property type="entry name" value="GT29-like_sf"/>
</dbReference>
<dbReference type="GO" id="GO:0009311">
    <property type="term" value="P:oligosaccharide metabolic process"/>
    <property type="evidence" value="ECO:0007669"/>
    <property type="project" value="TreeGrafter"/>
</dbReference>
<reference evidence="13 14" key="1">
    <citation type="submission" date="2020-03" db="EMBL/GenBank/DDBJ databases">
        <title>Dissostichus mawsoni Genome sequencing and assembly.</title>
        <authorList>
            <person name="Park H."/>
        </authorList>
    </citation>
    <scope>NUCLEOTIDE SEQUENCE [LARGE SCALE GENOMIC DNA]</scope>
    <source>
        <strain evidence="13">DM0001</strain>
        <tissue evidence="13">Muscle</tissue>
    </source>
</reference>
<dbReference type="Pfam" id="PF00777">
    <property type="entry name" value="Glyco_transf_29"/>
    <property type="match status" value="2"/>
</dbReference>
<dbReference type="Gene3D" id="3.90.1480.20">
    <property type="entry name" value="Glycosyl transferase family 29"/>
    <property type="match status" value="2"/>
</dbReference>
<keyword evidence="6" id="KW-0735">Signal-anchor</keyword>
<evidence type="ECO:0000256" key="6">
    <source>
        <dbReference type="ARBA" id="ARBA00022968"/>
    </source>
</evidence>
<accession>A0A7J5XMI8</accession>
<evidence type="ECO:0000256" key="9">
    <source>
        <dbReference type="ARBA" id="ARBA00023136"/>
    </source>
</evidence>
<dbReference type="AlphaFoldDB" id="A0A7J5XMI8"/>
<dbReference type="OrthoDB" id="10264956at2759"/>
<keyword evidence="9 12" id="KW-0472">Membrane</keyword>
<dbReference type="GO" id="GO:0006491">
    <property type="term" value="P:N-glycan processing"/>
    <property type="evidence" value="ECO:0007669"/>
    <property type="project" value="TreeGrafter"/>
</dbReference>
<evidence type="ECO:0000256" key="3">
    <source>
        <dbReference type="ARBA" id="ARBA00022676"/>
    </source>
</evidence>
<feature type="region of interest" description="Disordered" evidence="11">
    <location>
        <begin position="1"/>
        <end position="23"/>
    </location>
</feature>
<keyword evidence="14" id="KW-1185">Reference proteome</keyword>
<evidence type="ECO:0000256" key="11">
    <source>
        <dbReference type="SAM" id="MobiDB-lite"/>
    </source>
</evidence>
<comment type="caution">
    <text evidence="13">The sequence shown here is derived from an EMBL/GenBank/DDBJ whole genome shotgun (WGS) entry which is preliminary data.</text>
</comment>
<evidence type="ECO:0000256" key="4">
    <source>
        <dbReference type="ARBA" id="ARBA00022679"/>
    </source>
</evidence>
<dbReference type="PANTHER" id="PTHR11987">
    <property type="entry name" value="ALPHA-2,8-SIALYLTRANSFERASE"/>
    <property type="match status" value="1"/>
</dbReference>
<feature type="compositionally biased region" description="Polar residues" evidence="11">
    <location>
        <begin position="1"/>
        <end position="17"/>
    </location>
</feature>
<protein>
    <submittedName>
        <fullName evidence="13">Uncharacterized protein</fullName>
    </submittedName>
</protein>
<comment type="subcellular location">
    <subcellularLocation>
        <location evidence="1">Golgi apparatus membrane</location>
        <topology evidence="1">Single-pass type II membrane protein</topology>
    </subcellularLocation>
</comment>
<evidence type="ECO:0000256" key="12">
    <source>
        <dbReference type="SAM" id="Phobius"/>
    </source>
</evidence>
<keyword evidence="3" id="KW-0328">Glycosyltransferase</keyword>
<dbReference type="GO" id="GO:0000139">
    <property type="term" value="C:Golgi membrane"/>
    <property type="evidence" value="ECO:0007669"/>
    <property type="project" value="UniProtKB-SubCell"/>
</dbReference>
<dbReference type="Proteomes" id="UP000518266">
    <property type="component" value="Unassembled WGS sequence"/>
</dbReference>
<evidence type="ECO:0000256" key="7">
    <source>
        <dbReference type="ARBA" id="ARBA00022989"/>
    </source>
</evidence>
<dbReference type="GO" id="GO:0003828">
    <property type="term" value="F:alpha-N-acetylneuraminate alpha-2,8-sialyltransferase activity"/>
    <property type="evidence" value="ECO:0007669"/>
    <property type="project" value="TreeGrafter"/>
</dbReference>
<organism evidence="13 14">
    <name type="scientific">Dissostichus mawsoni</name>
    <name type="common">Antarctic cod</name>
    <dbReference type="NCBI Taxonomy" id="36200"/>
    <lineage>
        <taxon>Eukaryota</taxon>
        <taxon>Metazoa</taxon>
        <taxon>Chordata</taxon>
        <taxon>Craniata</taxon>
        <taxon>Vertebrata</taxon>
        <taxon>Euteleostomi</taxon>
        <taxon>Actinopterygii</taxon>
        <taxon>Neopterygii</taxon>
        <taxon>Teleostei</taxon>
        <taxon>Neoteleostei</taxon>
        <taxon>Acanthomorphata</taxon>
        <taxon>Eupercaria</taxon>
        <taxon>Perciformes</taxon>
        <taxon>Notothenioidei</taxon>
        <taxon>Nototheniidae</taxon>
        <taxon>Dissostichus</taxon>
    </lineage>
</organism>
<dbReference type="EMBL" id="JAAKFY010000023">
    <property type="protein sequence ID" value="KAF3837348.1"/>
    <property type="molecule type" value="Genomic_DNA"/>
</dbReference>
<keyword evidence="5 12" id="KW-0812">Transmembrane</keyword>
<proteinExistence type="inferred from homology"/>
<comment type="similarity">
    <text evidence="2">Belongs to the glycosyltransferase 29 family.</text>
</comment>
<dbReference type="InterPro" id="IPR050943">
    <property type="entry name" value="Glycosyltr_29_Sialyltrsf"/>
</dbReference>
<evidence type="ECO:0000256" key="8">
    <source>
        <dbReference type="ARBA" id="ARBA00023034"/>
    </source>
</evidence>
<keyword evidence="4" id="KW-0808">Transferase</keyword>
<keyword evidence="8" id="KW-0333">Golgi apparatus</keyword>
<evidence type="ECO:0000256" key="10">
    <source>
        <dbReference type="ARBA" id="ARBA00023180"/>
    </source>
</evidence>
<feature type="transmembrane region" description="Helical" evidence="12">
    <location>
        <begin position="79"/>
        <end position="100"/>
    </location>
</feature>